<feature type="binding site" description="axial binding residue" evidence="6">
    <location>
        <position position="38"/>
    </location>
    <ligand>
        <name>heme c</name>
        <dbReference type="ChEBI" id="CHEBI:61717"/>
    </ligand>
    <ligandPart>
        <name>Fe</name>
        <dbReference type="ChEBI" id="CHEBI:18248"/>
    </ligandPart>
</feature>
<dbReference type="EMBL" id="AP022853">
    <property type="protein sequence ID" value="BCB25449.1"/>
    <property type="molecule type" value="Genomic_DNA"/>
</dbReference>
<keyword evidence="5 6" id="KW-0408">Iron</keyword>
<proteinExistence type="predicted"/>
<organism evidence="9 10">
    <name type="scientific">Sulfurimicrobium lacus</name>
    <dbReference type="NCBI Taxonomy" id="2715678"/>
    <lineage>
        <taxon>Bacteria</taxon>
        <taxon>Pseudomonadati</taxon>
        <taxon>Pseudomonadota</taxon>
        <taxon>Betaproteobacteria</taxon>
        <taxon>Nitrosomonadales</taxon>
        <taxon>Sulfuricellaceae</taxon>
        <taxon>Sulfurimicrobium</taxon>
    </lineage>
</organism>
<evidence type="ECO:0000313" key="10">
    <source>
        <dbReference type="Proteomes" id="UP000502260"/>
    </source>
</evidence>
<dbReference type="PRINTS" id="PR00606">
    <property type="entry name" value="CYTCHROMECID"/>
</dbReference>
<comment type="PTM">
    <text evidence="6">Binds 1 heme c group covalently per subunit.</text>
</comment>
<dbReference type="GO" id="GO:0009055">
    <property type="term" value="F:electron transfer activity"/>
    <property type="evidence" value="ECO:0007669"/>
    <property type="project" value="InterPro"/>
</dbReference>
<accession>A0A6F8V9K6</accession>
<keyword evidence="7" id="KW-0732">Signal</keyword>
<dbReference type="AlphaFoldDB" id="A0A6F8V9K6"/>
<sequence>MKATWLGMAAAAALLVSGHASAAADDAAMQALATKSACMSCHGLDHKIVGPAYKDVAAKYKGDKGAEAKLAAKVKAGGKGVWGEIPMPPNAAVKDEDIKSLVHWVLTRKY</sequence>
<dbReference type="KEGG" id="slac:SKTS_03350"/>
<dbReference type="InterPro" id="IPR036909">
    <property type="entry name" value="Cyt_c-like_dom_sf"/>
</dbReference>
<feature type="signal peptide" evidence="7">
    <location>
        <begin position="1"/>
        <end position="22"/>
    </location>
</feature>
<dbReference type="RefSeq" id="WP_173059418.1">
    <property type="nucleotide sequence ID" value="NZ_AP022853.1"/>
</dbReference>
<reference evidence="10" key="1">
    <citation type="submission" date="2020-03" db="EMBL/GenBank/DDBJ databases">
        <title>Complete genome sequence of sulfur-oxidizing bacterium skT11.</title>
        <authorList>
            <person name="Kanda M."/>
            <person name="Kojima H."/>
            <person name="Fukui M."/>
        </authorList>
    </citation>
    <scope>NUCLEOTIDE SEQUENCE [LARGE SCALE GENOMIC DNA]</scope>
    <source>
        <strain evidence="10">skT11</strain>
    </source>
</reference>
<protein>
    <recommendedName>
        <fullName evidence="8">Cytochrome c domain-containing protein</fullName>
    </recommendedName>
</protein>
<feature type="binding site" description="covalent" evidence="6">
    <location>
        <position position="87"/>
    </location>
    <ligand>
        <name>heme c</name>
        <dbReference type="ChEBI" id="CHEBI:61717"/>
    </ligand>
</feature>
<evidence type="ECO:0000256" key="5">
    <source>
        <dbReference type="ARBA" id="ARBA00023004"/>
    </source>
</evidence>
<dbReference type="InterPro" id="IPR002324">
    <property type="entry name" value="Cyt_c_ID"/>
</dbReference>
<evidence type="ECO:0000313" key="9">
    <source>
        <dbReference type="EMBL" id="BCB25449.1"/>
    </source>
</evidence>
<dbReference type="InterPro" id="IPR009056">
    <property type="entry name" value="Cyt_c-like_dom"/>
</dbReference>
<keyword evidence="1" id="KW-0813">Transport</keyword>
<feature type="domain" description="Cytochrome c" evidence="8">
    <location>
        <begin position="24"/>
        <end position="109"/>
    </location>
</feature>
<feature type="chain" id="PRO_5026063324" description="Cytochrome c domain-containing protein" evidence="7">
    <location>
        <begin position="23"/>
        <end position="110"/>
    </location>
</feature>
<dbReference type="Pfam" id="PF00034">
    <property type="entry name" value="Cytochrom_C"/>
    <property type="match status" value="1"/>
</dbReference>
<dbReference type="SUPFAM" id="SSF46626">
    <property type="entry name" value="Cytochrome c"/>
    <property type="match status" value="1"/>
</dbReference>
<keyword evidence="10" id="KW-1185">Reference proteome</keyword>
<keyword evidence="3 6" id="KW-0479">Metal-binding</keyword>
<evidence type="ECO:0000256" key="4">
    <source>
        <dbReference type="ARBA" id="ARBA00022982"/>
    </source>
</evidence>
<gene>
    <name evidence="9" type="ORF">SKTS_03350</name>
</gene>
<dbReference type="Gene3D" id="1.10.760.10">
    <property type="entry name" value="Cytochrome c-like domain"/>
    <property type="match status" value="1"/>
</dbReference>
<keyword evidence="2 6" id="KW-0349">Heme</keyword>
<evidence type="ECO:0000256" key="6">
    <source>
        <dbReference type="PIRSR" id="PIRSR602324-1"/>
    </source>
</evidence>
<dbReference type="GO" id="GO:0020037">
    <property type="term" value="F:heme binding"/>
    <property type="evidence" value="ECO:0007669"/>
    <property type="project" value="InterPro"/>
</dbReference>
<dbReference type="Proteomes" id="UP000502260">
    <property type="component" value="Chromosome"/>
</dbReference>
<feature type="binding site" description="covalent" evidence="6">
    <location>
        <position position="42"/>
    </location>
    <ligand>
        <name>heme c</name>
        <dbReference type="ChEBI" id="CHEBI:61717"/>
    </ligand>
</feature>
<evidence type="ECO:0000256" key="2">
    <source>
        <dbReference type="ARBA" id="ARBA00022617"/>
    </source>
</evidence>
<keyword evidence="4" id="KW-0249">Electron transport</keyword>
<name>A0A6F8V9K6_9PROT</name>
<evidence type="ECO:0000256" key="3">
    <source>
        <dbReference type="ARBA" id="ARBA00022723"/>
    </source>
</evidence>
<dbReference type="GO" id="GO:0005506">
    <property type="term" value="F:iron ion binding"/>
    <property type="evidence" value="ECO:0007669"/>
    <property type="project" value="InterPro"/>
</dbReference>
<evidence type="ECO:0000259" key="8">
    <source>
        <dbReference type="PROSITE" id="PS51007"/>
    </source>
</evidence>
<dbReference type="PROSITE" id="PS51007">
    <property type="entry name" value="CYTC"/>
    <property type="match status" value="1"/>
</dbReference>
<evidence type="ECO:0000256" key="7">
    <source>
        <dbReference type="SAM" id="SignalP"/>
    </source>
</evidence>
<evidence type="ECO:0000256" key="1">
    <source>
        <dbReference type="ARBA" id="ARBA00022448"/>
    </source>
</evidence>